<sequence length="131" mass="13615">MRLRPRSAEKDRGSATLETAILFPAILLLVMVAIQTGLWYYGRSVALAAAQEGVSAGRAEGAMVSQAADAAQSFATDQGRGMLGETTVSTVGSSATRIQVNVSGQIVSLIPGVPIAVSQEASGPVERWTRP</sequence>
<organism evidence="3 4">
    <name type="scientific">Nocardiopsis tropica</name>
    <dbReference type="NCBI Taxonomy" id="109330"/>
    <lineage>
        <taxon>Bacteria</taxon>
        <taxon>Bacillati</taxon>
        <taxon>Actinomycetota</taxon>
        <taxon>Actinomycetes</taxon>
        <taxon>Streptosporangiales</taxon>
        <taxon>Nocardiopsidaceae</taxon>
        <taxon>Nocardiopsis</taxon>
    </lineage>
</organism>
<feature type="domain" description="TadE-like" evidence="2">
    <location>
        <begin position="13"/>
        <end position="54"/>
    </location>
</feature>
<keyword evidence="1" id="KW-0472">Membrane</keyword>
<keyword evidence="1" id="KW-0812">Transmembrane</keyword>
<dbReference type="InterPro" id="IPR012495">
    <property type="entry name" value="TadE-like_dom"/>
</dbReference>
<gene>
    <name evidence="3" type="ORF">Q8A49_08765</name>
</gene>
<dbReference type="Pfam" id="PF07811">
    <property type="entry name" value="TadE"/>
    <property type="match status" value="1"/>
</dbReference>
<dbReference type="RefSeq" id="WP_330157790.1">
    <property type="nucleotide sequence ID" value="NZ_BAAAJA010000072.1"/>
</dbReference>
<reference evidence="3 4" key="1">
    <citation type="submission" date="2023-07" db="EMBL/GenBank/DDBJ databases">
        <authorList>
            <person name="Girao M."/>
            <person name="Carvalho M.F."/>
        </authorList>
    </citation>
    <scope>NUCLEOTIDE SEQUENCE [LARGE SCALE GENOMIC DNA]</scope>
    <source>
        <strain evidence="3 4">66/93</strain>
    </source>
</reference>
<feature type="transmembrane region" description="Helical" evidence="1">
    <location>
        <begin position="21"/>
        <end position="41"/>
    </location>
</feature>
<evidence type="ECO:0000313" key="3">
    <source>
        <dbReference type="EMBL" id="MEE2050588.1"/>
    </source>
</evidence>
<name>A0ABU7KMR7_9ACTN</name>
<evidence type="ECO:0000259" key="2">
    <source>
        <dbReference type="Pfam" id="PF07811"/>
    </source>
</evidence>
<protein>
    <submittedName>
        <fullName evidence="3">TadE/TadG family type IV pilus assembly protein</fullName>
    </submittedName>
</protein>
<proteinExistence type="predicted"/>
<accession>A0ABU7KMR7</accession>
<dbReference type="EMBL" id="JAUUCC010000017">
    <property type="protein sequence ID" value="MEE2050588.1"/>
    <property type="molecule type" value="Genomic_DNA"/>
</dbReference>
<dbReference type="Proteomes" id="UP001348641">
    <property type="component" value="Unassembled WGS sequence"/>
</dbReference>
<evidence type="ECO:0000313" key="4">
    <source>
        <dbReference type="Proteomes" id="UP001348641"/>
    </source>
</evidence>
<evidence type="ECO:0000256" key="1">
    <source>
        <dbReference type="SAM" id="Phobius"/>
    </source>
</evidence>
<comment type="caution">
    <text evidence="3">The sequence shown here is derived from an EMBL/GenBank/DDBJ whole genome shotgun (WGS) entry which is preliminary data.</text>
</comment>
<keyword evidence="1" id="KW-1133">Transmembrane helix</keyword>